<dbReference type="GO" id="GO:0140359">
    <property type="term" value="F:ABC-type transporter activity"/>
    <property type="evidence" value="ECO:0007669"/>
    <property type="project" value="InterPro"/>
</dbReference>
<evidence type="ECO:0000313" key="11">
    <source>
        <dbReference type="Proteomes" id="UP000554488"/>
    </source>
</evidence>
<reference evidence="10 11" key="2">
    <citation type="submission" date="2020-07" db="EMBL/GenBank/DDBJ databases">
        <title>Bacterial metabolism rescues the inhibition of intestinal drug absorption by food and drug additives.</title>
        <authorList>
            <person name="Zou L."/>
            <person name="Spanogiannopoulos P."/>
            <person name="Chien H.-C."/>
            <person name="Pieper L.M."/>
            <person name="Cai W."/>
            <person name="Khuri N."/>
            <person name="Pottel J."/>
            <person name="Vora B."/>
            <person name="Ni Z."/>
            <person name="Tsakalozou E."/>
            <person name="Zhang W."/>
            <person name="Shoichet B.K."/>
            <person name="Giacomini K.M."/>
            <person name="Turnbaugh P.J."/>
        </authorList>
    </citation>
    <scope>NUCLEOTIDE SEQUENCE [LARGE SCALE GENOMIC DNA]</scope>
    <source>
        <strain evidence="10 11">F22</strain>
    </source>
</reference>
<evidence type="ECO:0000256" key="7">
    <source>
        <dbReference type="SAM" id="Phobius"/>
    </source>
</evidence>
<dbReference type="EMBL" id="JABWDC010000065">
    <property type="protein sequence ID" value="NUN87561.1"/>
    <property type="molecule type" value="Genomic_DNA"/>
</dbReference>
<evidence type="ECO:0000259" key="8">
    <source>
        <dbReference type="PROSITE" id="PS50893"/>
    </source>
</evidence>
<feature type="domain" description="ABC transmembrane type-1" evidence="9">
    <location>
        <begin position="19"/>
        <end position="233"/>
    </location>
</feature>
<evidence type="ECO:0000256" key="1">
    <source>
        <dbReference type="ARBA" id="ARBA00004651"/>
    </source>
</evidence>
<dbReference type="InterPro" id="IPR039421">
    <property type="entry name" value="Type_1_exporter"/>
</dbReference>
<evidence type="ECO:0000313" key="10">
    <source>
        <dbReference type="EMBL" id="NUN87561.1"/>
    </source>
</evidence>
<dbReference type="PANTHER" id="PTHR24221:SF654">
    <property type="entry name" value="ATP-BINDING CASSETTE SUB-FAMILY B MEMBER 6"/>
    <property type="match status" value="1"/>
</dbReference>
<dbReference type="InterPro" id="IPR003439">
    <property type="entry name" value="ABC_transporter-like_ATP-bd"/>
</dbReference>
<evidence type="ECO:0000256" key="4">
    <source>
        <dbReference type="ARBA" id="ARBA00022840"/>
    </source>
</evidence>
<feature type="transmembrane region" description="Helical" evidence="7">
    <location>
        <begin position="151"/>
        <end position="169"/>
    </location>
</feature>
<dbReference type="Proteomes" id="UP000554488">
    <property type="component" value="Unassembled WGS sequence"/>
</dbReference>
<dbReference type="PANTHER" id="PTHR24221">
    <property type="entry name" value="ATP-BINDING CASSETTE SUB-FAMILY B"/>
    <property type="match status" value="1"/>
</dbReference>
<dbReference type="Gene3D" id="3.40.50.300">
    <property type="entry name" value="P-loop containing nucleotide triphosphate hydrolases"/>
    <property type="match status" value="1"/>
</dbReference>
<dbReference type="GO" id="GO:0005886">
    <property type="term" value="C:plasma membrane"/>
    <property type="evidence" value="ECO:0007669"/>
    <property type="project" value="UniProtKB-SubCell"/>
</dbReference>
<dbReference type="Gene3D" id="1.20.1560.10">
    <property type="entry name" value="ABC transporter type 1, transmembrane domain"/>
    <property type="match status" value="1"/>
</dbReference>
<dbReference type="InterPro" id="IPR027417">
    <property type="entry name" value="P-loop_NTPase"/>
</dbReference>
<proteinExistence type="predicted"/>
<evidence type="ECO:0000256" key="3">
    <source>
        <dbReference type="ARBA" id="ARBA00022741"/>
    </source>
</evidence>
<dbReference type="PROSITE" id="PS50929">
    <property type="entry name" value="ABC_TM1F"/>
    <property type="match status" value="1"/>
</dbReference>
<feature type="domain" description="ABC transporter" evidence="8">
    <location>
        <begin position="322"/>
        <end position="534"/>
    </location>
</feature>
<dbReference type="InterPro" id="IPR036640">
    <property type="entry name" value="ABC1_TM_sf"/>
</dbReference>
<evidence type="ECO:0000256" key="5">
    <source>
        <dbReference type="ARBA" id="ARBA00022989"/>
    </source>
</evidence>
<dbReference type="PROSITE" id="PS00211">
    <property type="entry name" value="ABC_TRANSPORTER_1"/>
    <property type="match status" value="1"/>
</dbReference>
<dbReference type="InterPro" id="IPR003593">
    <property type="entry name" value="AAA+_ATPase"/>
</dbReference>
<dbReference type="GO" id="GO:0016887">
    <property type="term" value="F:ATP hydrolysis activity"/>
    <property type="evidence" value="ECO:0007669"/>
    <property type="project" value="InterPro"/>
</dbReference>
<dbReference type="RefSeq" id="WP_175306063.1">
    <property type="nucleotide sequence ID" value="NZ_JABWDC010000065.1"/>
</dbReference>
<feature type="transmembrane region" description="Helical" evidence="7">
    <location>
        <begin position="12"/>
        <end position="33"/>
    </location>
</feature>
<comment type="caution">
    <text evidence="10">The sequence shown here is derived from an EMBL/GenBank/DDBJ whole genome shotgun (WGS) entry which is preliminary data.</text>
</comment>
<gene>
    <name evidence="10" type="ORF">HUU93_13305</name>
</gene>
<dbReference type="InterPro" id="IPR017871">
    <property type="entry name" value="ABC_transporter-like_CS"/>
</dbReference>
<comment type="subcellular location">
    <subcellularLocation>
        <location evidence="1">Cell membrane</location>
        <topology evidence="1">Multi-pass membrane protein</topology>
    </subcellularLocation>
</comment>
<dbReference type="Pfam" id="PF00005">
    <property type="entry name" value="ABC_tran"/>
    <property type="match status" value="1"/>
</dbReference>
<dbReference type="Pfam" id="PF00664">
    <property type="entry name" value="ABC_membrane"/>
    <property type="match status" value="1"/>
</dbReference>
<name>A0A849XSZ5_9FIRM</name>
<dbReference type="GO" id="GO:0005524">
    <property type="term" value="F:ATP binding"/>
    <property type="evidence" value="ECO:0007669"/>
    <property type="project" value="UniProtKB-KW"/>
</dbReference>
<keyword evidence="2 7" id="KW-0812">Transmembrane</keyword>
<keyword evidence="3" id="KW-0547">Nucleotide-binding</keyword>
<dbReference type="AlphaFoldDB" id="A0A849XSZ5"/>
<dbReference type="PROSITE" id="PS50893">
    <property type="entry name" value="ABC_TRANSPORTER_2"/>
    <property type="match status" value="1"/>
</dbReference>
<protein>
    <submittedName>
        <fullName evidence="10">ABC transporter ATP-binding protein</fullName>
    </submittedName>
</protein>
<evidence type="ECO:0000259" key="9">
    <source>
        <dbReference type="PROSITE" id="PS50929"/>
    </source>
</evidence>
<accession>A0A849XSZ5</accession>
<dbReference type="GO" id="GO:0034040">
    <property type="term" value="F:ATPase-coupled lipid transmembrane transporter activity"/>
    <property type="evidence" value="ECO:0007669"/>
    <property type="project" value="TreeGrafter"/>
</dbReference>
<evidence type="ECO:0000256" key="6">
    <source>
        <dbReference type="ARBA" id="ARBA00023136"/>
    </source>
</evidence>
<dbReference type="InterPro" id="IPR011527">
    <property type="entry name" value="ABC1_TM_dom"/>
</dbReference>
<feature type="transmembrane region" description="Helical" evidence="7">
    <location>
        <begin position="45"/>
        <end position="67"/>
    </location>
</feature>
<keyword evidence="5 7" id="KW-1133">Transmembrane helix</keyword>
<dbReference type="SUPFAM" id="SSF90123">
    <property type="entry name" value="ABC transporter transmembrane region"/>
    <property type="match status" value="1"/>
</dbReference>
<dbReference type="SUPFAM" id="SSF52540">
    <property type="entry name" value="P-loop containing nucleoside triphosphate hydrolases"/>
    <property type="match status" value="1"/>
</dbReference>
<keyword evidence="4 10" id="KW-0067">ATP-binding</keyword>
<sequence>MQTYLKKYKFQNLLIILELICTNLLLLASTLITMRMARLVMDGDFKGIVICSLLIIVIYLILHFLFWKNDVHTTKVIACMNQDMRRDLNRRILAAGTQELGENDTGEYISWYTNNLKEAENQGFLNFYNGVDAIIKLIIGTVTLAMIQWKLLLCTILTTGMVFLYTHFFPGDVSEESKKVSGEWESFTQIVKEQLQGLTVLKYFGHQKDFKNRIGQASEQLENQRYRYVKCKGKASLKMKAVNALAGLINNLVLFGMCAFRIIPAEIFFGGGNLTYQVKDAILSLSELKITFEGAKPYFDKIIYQEKNDKKKEPLPPVKEKIEIKNLGFSYPGHVVFEHLNMDFKIGGKYALVGESGSGKTTLLRLLLGQLQANKGAVLFDQMDASIYDPKTFSDQMAYIEQNVFLFHTTVRENITLGGDFTEEQIEEALRNSALYEDLKLFENGLNTDVGENGRKLSGGQRQRIAVARALIHNRKILIMDEGTSALDKENAKIIEKSLLEEPDITLILVSHHLEKNEMKKYTKVYHLGEKVRA</sequence>
<dbReference type="SMART" id="SM00382">
    <property type="entry name" value="AAA"/>
    <property type="match status" value="1"/>
</dbReference>
<evidence type="ECO:0000256" key="2">
    <source>
        <dbReference type="ARBA" id="ARBA00022692"/>
    </source>
</evidence>
<reference evidence="10 11" key="1">
    <citation type="submission" date="2020-04" db="EMBL/GenBank/DDBJ databases">
        <authorList>
            <person name="Pieper L."/>
        </authorList>
    </citation>
    <scope>NUCLEOTIDE SEQUENCE [LARGE SCALE GENOMIC DNA]</scope>
    <source>
        <strain evidence="10 11">F22</strain>
    </source>
</reference>
<organism evidence="10 11">
    <name type="scientific">Coprococcus comes</name>
    <dbReference type="NCBI Taxonomy" id="410072"/>
    <lineage>
        <taxon>Bacteria</taxon>
        <taxon>Bacillati</taxon>
        <taxon>Bacillota</taxon>
        <taxon>Clostridia</taxon>
        <taxon>Lachnospirales</taxon>
        <taxon>Lachnospiraceae</taxon>
        <taxon>Coprococcus</taxon>
    </lineage>
</organism>
<keyword evidence="6 7" id="KW-0472">Membrane</keyword>